<reference evidence="1 2" key="1">
    <citation type="submission" date="2020-07" db="EMBL/GenBank/DDBJ databases">
        <title>Sequencing the genomes of 1000 actinobacteria strains.</title>
        <authorList>
            <person name="Klenk H.-P."/>
        </authorList>
    </citation>
    <scope>NUCLEOTIDE SEQUENCE [LARGE SCALE GENOMIC DNA]</scope>
    <source>
        <strain evidence="1 2">DSM 24552</strain>
    </source>
</reference>
<evidence type="ECO:0008006" key="3">
    <source>
        <dbReference type="Google" id="ProtNLM"/>
    </source>
</evidence>
<sequence>MSETAPPAPARRRAWPVLALVVVLLAGAAVAGTLWWRGRGTDLERAAAWAPPTTERLSWVDWSGVRRELGADLDADSDGDALADFLARAFEADLSATSSLVQSAPALQRELGLSPATVDWEAFTQSAEGALTTLGAGEVDLDELGDDLEALGWRRPPDDDGVWVGGTDLVAGIDPALTPQVSFVAILEDEGLVLTSDEADYLESGVAAVRSDAEAGVEPLVDVAGALTADGASPLAASLLTGANACVALAMAQADDAAQAEADALLAAAGETRPYAALGTALLPGAGESGEEAVGARVAMLFETDDQARAEADVRAQLAVGPAPGQGGDFADRFALVEARAEGSAVVLDLDPVDGAYVLSDLSNGPVLYATC</sequence>
<dbReference type="Proteomes" id="UP000544110">
    <property type="component" value="Unassembled WGS sequence"/>
</dbReference>
<name>A0A7Y9RQW6_9ACTN</name>
<comment type="caution">
    <text evidence="1">The sequence shown here is derived from an EMBL/GenBank/DDBJ whole genome shotgun (WGS) entry which is preliminary data.</text>
</comment>
<dbReference type="AlphaFoldDB" id="A0A7Y9RQW6"/>
<evidence type="ECO:0000313" key="1">
    <source>
        <dbReference type="EMBL" id="NYG54655.1"/>
    </source>
</evidence>
<protein>
    <recommendedName>
        <fullName evidence="3">DUF3352 domain-containing protein</fullName>
    </recommendedName>
</protein>
<dbReference type="RefSeq" id="WP_179517233.1">
    <property type="nucleotide sequence ID" value="NZ_JACCAC010000001.1"/>
</dbReference>
<keyword evidence="2" id="KW-1185">Reference proteome</keyword>
<accession>A0A7Y9RQW6</accession>
<organism evidence="1 2">
    <name type="scientific">Nocardioides perillae</name>
    <dbReference type="NCBI Taxonomy" id="1119534"/>
    <lineage>
        <taxon>Bacteria</taxon>
        <taxon>Bacillati</taxon>
        <taxon>Actinomycetota</taxon>
        <taxon>Actinomycetes</taxon>
        <taxon>Propionibacteriales</taxon>
        <taxon>Nocardioidaceae</taxon>
        <taxon>Nocardioides</taxon>
    </lineage>
</organism>
<gene>
    <name evidence="1" type="ORF">BJ989_000959</name>
</gene>
<proteinExistence type="predicted"/>
<evidence type="ECO:0000313" key="2">
    <source>
        <dbReference type="Proteomes" id="UP000544110"/>
    </source>
</evidence>
<dbReference type="EMBL" id="JACCAC010000001">
    <property type="protein sequence ID" value="NYG54655.1"/>
    <property type="molecule type" value="Genomic_DNA"/>
</dbReference>